<comment type="cofactor">
    <cofactor evidence="3">
        <name>Mn(2+)</name>
        <dbReference type="ChEBI" id="CHEBI:29035"/>
    </cofactor>
    <cofactor evidence="3">
        <name>Co(2+)</name>
        <dbReference type="ChEBI" id="CHEBI:48828"/>
    </cofactor>
    <cofactor evidence="3">
        <name>Cd(2+)</name>
        <dbReference type="ChEBI" id="CHEBI:48775"/>
    </cofactor>
    <text evidence="3">Binds 1 divalent cation per subunit. The enzyme is active with manganese, cobalt or cadmium ions.</text>
</comment>
<dbReference type="PANTHER" id="PTHR21337:SF0">
    <property type="entry name" value="PHOSPHO-2-DEHYDRO-3-DEOXYHEPTONATE ALDOLASE"/>
    <property type="match status" value="1"/>
</dbReference>
<name>A0A923FXR4_9PSED</name>
<reference evidence="5" key="1">
    <citation type="journal article" date="2020" name="Microorganisms">
        <title>Reliable Identification of Environmental Pseudomonas Isolates Using the rpoD Gene.</title>
        <authorList>
            <consortium name="The Broad Institute Genome Sequencing Platform"/>
            <person name="Girard L."/>
            <person name="Lood C."/>
            <person name="Rokni-Zadeh H."/>
            <person name="van Noort V."/>
            <person name="Lavigne R."/>
            <person name="De Mot R."/>
        </authorList>
    </citation>
    <scope>NUCLEOTIDE SEQUENCE</scope>
    <source>
        <strain evidence="5">SWRI10</strain>
    </source>
</reference>
<dbReference type="PANTHER" id="PTHR21337">
    <property type="entry name" value="PHOSPHO-2-DEHYDRO-3-DEOXYHEPTONATE ALDOLASE 1, 2"/>
    <property type="match status" value="1"/>
</dbReference>
<dbReference type="Pfam" id="PF01474">
    <property type="entry name" value="DAHP_synth_2"/>
    <property type="match status" value="2"/>
</dbReference>
<dbReference type="InterPro" id="IPR002480">
    <property type="entry name" value="DAHP_synth_2"/>
</dbReference>
<comment type="similarity">
    <text evidence="1 4">Belongs to the class-II DAHP synthase family.</text>
</comment>
<reference evidence="5" key="2">
    <citation type="submission" date="2020-07" db="EMBL/GenBank/DDBJ databases">
        <authorList>
            <person name="Lood C."/>
            <person name="Girard L."/>
        </authorList>
    </citation>
    <scope>NUCLEOTIDE SEQUENCE</scope>
    <source>
        <strain evidence="5">SWRI10</strain>
    </source>
</reference>
<accession>A0A923FXR4</accession>
<dbReference type="Gene3D" id="3.20.20.70">
    <property type="entry name" value="Aldolase class I"/>
    <property type="match status" value="1"/>
</dbReference>
<sequence>MLSTCAQVLDGQTAWTPDSWREHIAAQQPHYADAQGLRQAATHLRQAAPLVSAQSIDLLKTRLAQAQQGRAFVLQGGDCAEAFADTDPAALKRLLVLMEHMSQALMPGLQRPVIKIGRLAGQYAKPRSSDIETHGGLSLPVYRGDIVNQAEFCPQARRADPARLLQAYAHSASTLEHARAIQAIMHSDNLAERSLFISHEALLLEYEQSLTRQQADGRWLNQSTHLPWIGLRTAQPDGAHVEYLRGVDNPLAVKVGADTTASDLLQLVERLNPGNQPGRLTLIHRMGALLLGERLGALIDALKRADAKVLWLCDPMHGNTRTLPCATKTRAFDDILAEIAMAFRVHARHGSILGGLHLEMTGEAVTECLGGPADLQASDLGQCYLSKVDPRLNGEQALELARRVSLDRLACNADIR</sequence>
<protein>
    <recommendedName>
        <fullName evidence="4">Phospho-2-dehydro-3-deoxyheptonate aldolase</fullName>
        <ecNumber evidence="4">2.5.1.54</ecNumber>
    </recommendedName>
</protein>
<dbReference type="RefSeq" id="WP_186554398.1">
    <property type="nucleotide sequence ID" value="NZ_JABWRE020000001.1"/>
</dbReference>
<evidence type="ECO:0000313" key="6">
    <source>
        <dbReference type="EMBL" id="MBV4536313.1"/>
    </source>
</evidence>
<dbReference type="SUPFAM" id="SSF51569">
    <property type="entry name" value="Aldolase"/>
    <property type="match status" value="1"/>
</dbReference>
<feature type="binding site" evidence="3">
    <location>
        <position position="359"/>
    </location>
    <ligand>
        <name>Mn(2+)</name>
        <dbReference type="ChEBI" id="CHEBI:29035"/>
    </ligand>
</feature>
<feature type="binding site" evidence="3">
    <location>
        <position position="79"/>
    </location>
    <ligand>
        <name>Mn(2+)</name>
        <dbReference type="ChEBI" id="CHEBI:29035"/>
    </ligand>
</feature>
<dbReference type="Proteomes" id="UP000599879">
    <property type="component" value="Unassembled WGS sequence"/>
</dbReference>
<comment type="caution">
    <text evidence="5">The sequence shown here is derived from an EMBL/GenBank/DDBJ whole genome shotgun (WGS) entry which is preliminary data.</text>
</comment>
<reference evidence="6" key="3">
    <citation type="submission" date="2021-06" db="EMBL/GenBank/DDBJ databases">
        <title>Updating the genus Pseudomonas: Description of 43 new species and partition of the Pseudomonas putida group.</title>
        <authorList>
            <person name="Girard L."/>
            <person name="Lood C."/>
            <person name="Vandamme P."/>
            <person name="Rokni-Zadeh H."/>
            <person name="Van Noort V."/>
            <person name="Hofte M."/>
            <person name="Lavigne R."/>
            <person name="De Mot R."/>
        </authorList>
    </citation>
    <scope>NUCLEOTIDE SEQUENCE</scope>
    <source>
        <strain evidence="6">SWRI10</strain>
    </source>
</reference>
<dbReference type="EC" id="2.5.1.54" evidence="4"/>
<dbReference type="GO" id="GO:0009073">
    <property type="term" value="P:aromatic amino acid family biosynthetic process"/>
    <property type="evidence" value="ECO:0007669"/>
    <property type="project" value="InterPro"/>
</dbReference>
<evidence type="ECO:0000256" key="2">
    <source>
        <dbReference type="ARBA" id="ARBA00022679"/>
    </source>
</evidence>
<keyword evidence="3" id="KW-0170">Cobalt</keyword>
<dbReference type="InterPro" id="IPR013785">
    <property type="entry name" value="Aldolase_TIM"/>
</dbReference>
<keyword evidence="3" id="KW-0104">Cadmium</keyword>
<evidence type="ECO:0000313" key="5">
    <source>
        <dbReference type="EMBL" id="MBC3440848.1"/>
    </source>
</evidence>
<organism evidence="5">
    <name type="scientific">Pseudomonas urmiensis</name>
    <dbReference type="NCBI Taxonomy" id="2745493"/>
    <lineage>
        <taxon>Bacteria</taxon>
        <taxon>Pseudomonadati</taxon>
        <taxon>Pseudomonadota</taxon>
        <taxon>Gammaproteobacteria</taxon>
        <taxon>Pseudomonadales</taxon>
        <taxon>Pseudomonadaceae</taxon>
        <taxon>Pseudomonas</taxon>
    </lineage>
</organism>
<keyword evidence="3" id="KW-0464">Manganese</keyword>
<gene>
    <name evidence="6" type="ORF">HU737_010010</name>
    <name evidence="5" type="ORF">HU737_09165</name>
</gene>
<feature type="binding site" evidence="3">
    <location>
        <position position="389"/>
    </location>
    <ligand>
        <name>Mn(2+)</name>
        <dbReference type="ChEBI" id="CHEBI:29035"/>
    </ligand>
</feature>
<feature type="binding site" evidence="3">
    <location>
        <position position="285"/>
    </location>
    <ligand>
        <name>phosphoenolpyruvate</name>
        <dbReference type="ChEBI" id="CHEBI:58702"/>
    </ligand>
</feature>
<feature type="binding site" evidence="3">
    <location>
        <position position="317"/>
    </location>
    <ligand>
        <name>Mn(2+)</name>
        <dbReference type="ChEBI" id="CHEBI:29035"/>
    </ligand>
</feature>
<evidence type="ECO:0000256" key="1">
    <source>
        <dbReference type="ARBA" id="ARBA00008911"/>
    </source>
</evidence>
<evidence type="ECO:0000256" key="3">
    <source>
        <dbReference type="PIRSR" id="PIRSR602480-1"/>
    </source>
</evidence>
<keyword evidence="2 4" id="KW-0808">Transferase</keyword>
<evidence type="ECO:0000256" key="4">
    <source>
        <dbReference type="RuleBase" id="RU363071"/>
    </source>
</evidence>
<dbReference type="EMBL" id="JABWRE010000005">
    <property type="protein sequence ID" value="MBC3440848.1"/>
    <property type="molecule type" value="Genomic_DNA"/>
</dbReference>
<dbReference type="GO" id="GO:0003849">
    <property type="term" value="F:3-deoxy-7-phosphoheptulonate synthase activity"/>
    <property type="evidence" value="ECO:0007669"/>
    <property type="project" value="UniProtKB-EC"/>
</dbReference>
<feature type="binding site" evidence="3">
    <location>
        <position position="254"/>
    </location>
    <ligand>
        <name>phosphoenolpyruvate</name>
        <dbReference type="ChEBI" id="CHEBI:58702"/>
    </ligand>
</feature>
<dbReference type="EMBL" id="JABWRE020000001">
    <property type="protein sequence ID" value="MBV4536313.1"/>
    <property type="molecule type" value="Genomic_DNA"/>
</dbReference>
<feature type="binding site" evidence="3">
    <location>
        <position position="118"/>
    </location>
    <ligand>
        <name>phosphoenolpyruvate</name>
        <dbReference type="ChEBI" id="CHEBI:58702"/>
    </ligand>
</feature>
<dbReference type="AlphaFoldDB" id="A0A923FXR4"/>
<proteinExistence type="inferred from homology"/>
<comment type="catalytic activity">
    <reaction evidence="4">
        <text>D-erythrose 4-phosphate + phosphoenolpyruvate + H2O = 7-phospho-2-dehydro-3-deoxy-D-arabino-heptonate + phosphate</text>
        <dbReference type="Rhea" id="RHEA:14717"/>
        <dbReference type="ChEBI" id="CHEBI:15377"/>
        <dbReference type="ChEBI" id="CHEBI:16897"/>
        <dbReference type="ChEBI" id="CHEBI:43474"/>
        <dbReference type="ChEBI" id="CHEBI:58394"/>
        <dbReference type="ChEBI" id="CHEBI:58702"/>
        <dbReference type="EC" id="2.5.1.54"/>
    </reaction>
</comment>